<keyword evidence="9" id="KW-1015">Disulfide bond</keyword>
<dbReference type="PROSITE" id="PS50968">
    <property type="entry name" value="BIOTINYL_LIPOYL"/>
    <property type="match status" value="2"/>
</dbReference>
<feature type="domain" description="Lipoyl-binding" evidence="12">
    <location>
        <begin position="104"/>
        <end position="178"/>
    </location>
</feature>
<evidence type="ECO:0000256" key="3">
    <source>
        <dbReference type="ARBA" id="ARBA00022490"/>
    </source>
</evidence>
<dbReference type="Pfam" id="PF00364">
    <property type="entry name" value="Biotin_lipoyl"/>
    <property type="match status" value="2"/>
</dbReference>
<evidence type="ECO:0000313" key="13">
    <source>
        <dbReference type="EMBL" id="SER21364.1"/>
    </source>
</evidence>
<dbReference type="InterPro" id="IPR000089">
    <property type="entry name" value="Biotin_lipoyl"/>
</dbReference>
<evidence type="ECO:0000259" key="12">
    <source>
        <dbReference type="PROSITE" id="PS50968"/>
    </source>
</evidence>
<dbReference type="InterPro" id="IPR004099">
    <property type="entry name" value="Pyr_nucl-diS_OxRdtase_dimer"/>
</dbReference>
<dbReference type="FunFam" id="3.30.390.30:FF:000001">
    <property type="entry name" value="Dihydrolipoyl dehydrogenase"/>
    <property type="match status" value="1"/>
</dbReference>
<dbReference type="InterPro" id="IPR006258">
    <property type="entry name" value="Lipoamide_DH"/>
</dbReference>
<dbReference type="PANTHER" id="PTHR22912:SF217">
    <property type="entry name" value="DIHYDROLIPOYL DEHYDROGENASE"/>
    <property type="match status" value="1"/>
</dbReference>
<keyword evidence="8 11" id="KW-0520">NAD</keyword>
<dbReference type="InterPro" id="IPR011053">
    <property type="entry name" value="Single_hybrid_motif"/>
</dbReference>
<reference evidence="13 14" key="1">
    <citation type="submission" date="2016-10" db="EMBL/GenBank/DDBJ databases">
        <authorList>
            <person name="de Groot N.N."/>
        </authorList>
    </citation>
    <scope>NUCLEOTIDE SEQUENCE [LARGE SCALE GENOMIC DNA]</scope>
    <source>
        <strain evidence="13 14">DSM 15827</strain>
    </source>
</reference>
<gene>
    <name evidence="13" type="ORF">SAMN05421767_1267</name>
</gene>
<dbReference type="EMBL" id="FOGF01000026">
    <property type="protein sequence ID" value="SER21364.1"/>
    <property type="molecule type" value="Genomic_DNA"/>
</dbReference>
<dbReference type="InterPro" id="IPR023753">
    <property type="entry name" value="FAD/NAD-binding_dom"/>
</dbReference>
<evidence type="ECO:0000256" key="4">
    <source>
        <dbReference type="ARBA" id="ARBA00022630"/>
    </source>
</evidence>
<evidence type="ECO:0000256" key="1">
    <source>
        <dbReference type="ARBA" id="ARBA00007532"/>
    </source>
</evidence>
<evidence type="ECO:0000256" key="7">
    <source>
        <dbReference type="ARBA" id="ARBA00023002"/>
    </source>
</evidence>
<dbReference type="InterPro" id="IPR050151">
    <property type="entry name" value="Class-I_Pyr_Nuc-Dis_Oxidored"/>
</dbReference>
<dbReference type="PROSITE" id="PS00189">
    <property type="entry name" value="LIPOYL"/>
    <property type="match status" value="1"/>
</dbReference>
<evidence type="ECO:0000256" key="2">
    <source>
        <dbReference type="ARBA" id="ARBA00016961"/>
    </source>
</evidence>
<keyword evidence="14" id="KW-1185">Reference proteome</keyword>
<dbReference type="RefSeq" id="WP_089746991.1">
    <property type="nucleotide sequence ID" value="NZ_FOGF01000026.1"/>
</dbReference>
<sequence>MFVKMSMIPGNKEGTVGKISAKVGDVVKKGDVLAQVETAKGNRPVKATVDAKIKSVLVEEGDKVKTNAEMFELSVEEKIEEIKETVKEVVKEVKEKVASKETSAIMIKMSMIPGNKEGTVGKISAKVGDSVKKGDVLAQVETAKGNRPVKATANGVIKAILVDEGGKVKTNSEMFSLNQASSTEPTTKASQLVKNSSKKETDLLIIGAGPGGYVAALAAAKRNLKVTLIEKAELGGTCLNVGCIPTKALIKSGEVCHSARMAAEFGVKIDGDIIVDLEAAVNRKDQVKGRLVNGIDMLLAKNNIDLICGEAAFVSEKEVKVVAKDEEVLVTAKDIIIATGSKVATLPIPGIDLPMVLDSTAMLANTKLPTSLTIIGGGVIGMEFAFLYRNFGVEIHVVEYMDQILSMFDKDVCQEITDMAKDAGIHVHTGAKVTKIQQSIEGEAIVNFETKDGEQLVVSELVLSAVGRNANIDNLDLEKSGVKFDDKKRGIAVDSHMRTNVEHIYAIGDVTNMMQLAHVASHQGMVAVENILGNDKEMDYHAVPNVVFSHPEIASVGIGEDEAKDKGMNIKVSKFAFAGNGKALTMNEEKGFIKLVKDLDKNNIIGATIIGPDASSLIAAVTIAVNKGLNEEDIAETIFAHPTTSEVIHEAALDLGFGALHA</sequence>
<comment type="cofactor">
    <cofactor evidence="11">
        <name>FAD</name>
        <dbReference type="ChEBI" id="CHEBI:57692"/>
    </cofactor>
    <text evidence="11">Binds 1 FAD per subunit.</text>
</comment>
<comment type="similarity">
    <text evidence="1 11">Belongs to the class-I pyridine nucleotide-disulfide oxidoreductase family.</text>
</comment>
<dbReference type="Pfam" id="PF07992">
    <property type="entry name" value="Pyr_redox_2"/>
    <property type="match status" value="1"/>
</dbReference>
<dbReference type="SUPFAM" id="SSF51230">
    <property type="entry name" value="Single hybrid motif"/>
    <property type="match status" value="2"/>
</dbReference>
<dbReference type="InterPro" id="IPR003016">
    <property type="entry name" value="2-oxoA_DH_lipoyl-BS"/>
</dbReference>
<comment type="miscellaneous">
    <text evidence="11">The active site is a redox-active disulfide bond.</text>
</comment>
<dbReference type="OrthoDB" id="9800167at2"/>
<dbReference type="InterPro" id="IPR016156">
    <property type="entry name" value="FAD/NAD-linked_Rdtase_dimer_sf"/>
</dbReference>
<keyword evidence="7 11" id="KW-0560">Oxidoreductase</keyword>
<evidence type="ECO:0000256" key="9">
    <source>
        <dbReference type="ARBA" id="ARBA00023157"/>
    </source>
</evidence>
<keyword evidence="5" id="KW-0450">Lipoyl</keyword>
<name>A0A1H9MCF7_9LACT</name>
<dbReference type="GO" id="GO:0004148">
    <property type="term" value="F:dihydrolipoyl dehydrogenase (NADH) activity"/>
    <property type="evidence" value="ECO:0007669"/>
    <property type="project" value="UniProtKB-EC"/>
</dbReference>
<dbReference type="AlphaFoldDB" id="A0A1H9MCF7"/>
<comment type="catalytic activity">
    <reaction evidence="11">
        <text>N(6)-[(R)-dihydrolipoyl]-L-lysyl-[protein] + NAD(+) = N(6)-[(R)-lipoyl]-L-lysyl-[protein] + NADH + H(+)</text>
        <dbReference type="Rhea" id="RHEA:15045"/>
        <dbReference type="Rhea" id="RHEA-COMP:10474"/>
        <dbReference type="Rhea" id="RHEA-COMP:10475"/>
        <dbReference type="ChEBI" id="CHEBI:15378"/>
        <dbReference type="ChEBI" id="CHEBI:57540"/>
        <dbReference type="ChEBI" id="CHEBI:57945"/>
        <dbReference type="ChEBI" id="CHEBI:83099"/>
        <dbReference type="ChEBI" id="CHEBI:83100"/>
        <dbReference type="EC" id="1.8.1.4"/>
    </reaction>
</comment>
<dbReference type="Gene3D" id="3.50.50.60">
    <property type="entry name" value="FAD/NAD(P)-binding domain"/>
    <property type="match status" value="2"/>
</dbReference>
<dbReference type="STRING" id="137733.SAMN05421767_1267"/>
<evidence type="ECO:0000256" key="11">
    <source>
        <dbReference type="RuleBase" id="RU003692"/>
    </source>
</evidence>
<dbReference type="SUPFAM" id="SSF51905">
    <property type="entry name" value="FAD/NAD(P)-binding domain"/>
    <property type="match status" value="1"/>
</dbReference>
<dbReference type="NCBIfam" id="TIGR01350">
    <property type="entry name" value="lipoamide_DH"/>
    <property type="match status" value="1"/>
</dbReference>
<dbReference type="Gene3D" id="2.40.50.100">
    <property type="match status" value="2"/>
</dbReference>
<dbReference type="Proteomes" id="UP000198556">
    <property type="component" value="Unassembled WGS sequence"/>
</dbReference>
<dbReference type="EC" id="1.8.1.4" evidence="11"/>
<dbReference type="InterPro" id="IPR012999">
    <property type="entry name" value="Pyr_OxRdtase_I_AS"/>
</dbReference>
<dbReference type="PROSITE" id="PS00076">
    <property type="entry name" value="PYRIDINE_REDOX_1"/>
    <property type="match status" value="1"/>
</dbReference>
<protein>
    <recommendedName>
        <fullName evidence="2 11">Dihydrolipoyl dehydrogenase</fullName>
        <ecNumber evidence="11">1.8.1.4</ecNumber>
    </recommendedName>
</protein>
<dbReference type="InterPro" id="IPR036188">
    <property type="entry name" value="FAD/NAD-bd_sf"/>
</dbReference>
<keyword evidence="4 11" id="KW-0285">Flavoprotein</keyword>
<evidence type="ECO:0000256" key="8">
    <source>
        <dbReference type="ARBA" id="ARBA00023027"/>
    </source>
</evidence>
<dbReference type="PANTHER" id="PTHR22912">
    <property type="entry name" value="DISULFIDE OXIDOREDUCTASE"/>
    <property type="match status" value="1"/>
</dbReference>
<evidence type="ECO:0000256" key="6">
    <source>
        <dbReference type="ARBA" id="ARBA00022827"/>
    </source>
</evidence>
<evidence type="ECO:0000256" key="10">
    <source>
        <dbReference type="ARBA" id="ARBA00023284"/>
    </source>
</evidence>
<dbReference type="Pfam" id="PF02852">
    <property type="entry name" value="Pyr_redox_dim"/>
    <property type="match status" value="1"/>
</dbReference>
<organism evidence="13 14">
    <name type="scientific">Granulicatella balaenopterae</name>
    <dbReference type="NCBI Taxonomy" id="137733"/>
    <lineage>
        <taxon>Bacteria</taxon>
        <taxon>Bacillati</taxon>
        <taxon>Bacillota</taxon>
        <taxon>Bacilli</taxon>
        <taxon>Lactobacillales</taxon>
        <taxon>Carnobacteriaceae</taxon>
        <taxon>Granulicatella</taxon>
    </lineage>
</organism>
<dbReference type="PRINTS" id="PR00411">
    <property type="entry name" value="PNDRDTASEI"/>
</dbReference>
<evidence type="ECO:0000313" key="14">
    <source>
        <dbReference type="Proteomes" id="UP000198556"/>
    </source>
</evidence>
<keyword evidence="3" id="KW-0963">Cytoplasm</keyword>
<keyword evidence="10 11" id="KW-0676">Redox-active center</keyword>
<dbReference type="SUPFAM" id="SSF55424">
    <property type="entry name" value="FAD/NAD-linked reductases, dimerisation (C-terminal) domain"/>
    <property type="match status" value="1"/>
</dbReference>
<dbReference type="GO" id="GO:0050660">
    <property type="term" value="F:flavin adenine dinucleotide binding"/>
    <property type="evidence" value="ECO:0007669"/>
    <property type="project" value="InterPro"/>
</dbReference>
<proteinExistence type="inferred from homology"/>
<dbReference type="PRINTS" id="PR00368">
    <property type="entry name" value="FADPNR"/>
</dbReference>
<accession>A0A1H9MCF7</accession>
<dbReference type="CDD" id="cd06849">
    <property type="entry name" value="lipoyl_domain"/>
    <property type="match status" value="2"/>
</dbReference>
<dbReference type="GO" id="GO:0006103">
    <property type="term" value="P:2-oxoglutarate metabolic process"/>
    <property type="evidence" value="ECO:0007669"/>
    <property type="project" value="TreeGrafter"/>
</dbReference>
<evidence type="ECO:0000256" key="5">
    <source>
        <dbReference type="ARBA" id="ARBA00022823"/>
    </source>
</evidence>
<keyword evidence="6 11" id="KW-0274">FAD</keyword>
<feature type="domain" description="Lipoyl-binding" evidence="12">
    <location>
        <begin position="1"/>
        <end position="74"/>
    </location>
</feature>
<dbReference type="Gene3D" id="3.30.390.30">
    <property type="match status" value="1"/>
</dbReference>